<dbReference type="PANTHER" id="PTHR39210:SF1">
    <property type="entry name" value="HEPARIN-SULFATE LYASE"/>
    <property type="match status" value="1"/>
</dbReference>
<evidence type="ECO:0000313" key="8">
    <source>
        <dbReference type="EMBL" id="RGV55420.1"/>
    </source>
</evidence>
<comment type="subcellular location">
    <subcellularLocation>
        <location evidence="1">Periplasm</location>
    </subcellularLocation>
</comment>
<dbReference type="Pfam" id="PF07940">
    <property type="entry name" value="Hepar_II_III_C"/>
    <property type="match status" value="1"/>
</dbReference>
<evidence type="ECO:0000256" key="2">
    <source>
        <dbReference type="ARBA" id="ARBA00022729"/>
    </source>
</evidence>
<reference evidence="8 9" key="1">
    <citation type="submission" date="2018-08" db="EMBL/GenBank/DDBJ databases">
        <title>A genome reference for cultivated species of the human gut microbiota.</title>
        <authorList>
            <person name="Zou Y."/>
            <person name="Xue W."/>
            <person name="Luo G."/>
        </authorList>
    </citation>
    <scope>NUCLEOTIDE SEQUENCE [LARGE SCALE GENOMIC DNA]</scope>
    <source>
        <strain evidence="8 9">AF14-32</strain>
    </source>
</reference>
<comment type="caution">
    <text evidence="8">The sequence shown here is derived from an EMBL/GenBank/DDBJ whole genome shotgun (WGS) entry which is preliminary data.</text>
</comment>
<proteinExistence type="predicted"/>
<dbReference type="RefSeq" id="WP_118421234.1">
    <property type="nucleotide sequence ID" value="NZ_QRZF01000004.1"/>
</dbReference>
<dbReference type="InterPro" id="IPR031680">
    <property type="entry name" value="Hepar_II_III_N"/>
</dbReference>
<organism evidence="8 9">
    <name type="scientific">Bacteroides intestinalis</name>
    <dbReference type="NCBI Taxonomy" id="329854"/>
    <lineage>
        <taxon>Bacteria</taxon>
        <taxon>Pseudomonadati</taxon>
        <taxon>Bacteroidota</taxon>
        <taxon>Bacteroidia</taxon>
        <taxon>Bacteroidales</taxon>
        <taxon>Bacteroidaceae</taxon>
        <taxon>Bacteroides</taxon>
    </lineage>
</organism>
<dbReference type="EMBL" id="QRZF01000004">
    <property type="protein sequence ID" value="RGV55420.1"/>
    <property type="molecule type" value="Genomic_DNA"/>
</dbReference>
<name>A0A412YD07_9BACE</name>
<dbReference type="PANTHER" id="PTHR39210">
    <property type="entry name" value="HEPARIN-SULFATE LYASE"/>
    <property type="match status" value="1"/>
</dbReference>
<protein>
    <submittedName>
        <fullName evidence="8">Heparinase</fullName>
    </submittedName>
</protein>
<dbReference type="InterPro" id="IPR054646">
    <property type="entry name" value="HepC"/>
</dbReference>
<sequence length="662" mass="77734">MKKLPTIILCFYLCFFTNTVWAQSLNEDAFTLLDLSYPGLEKVNQLYNEGNKEDAAKALLKYYQNRKKIINPTINLDSITISKQEQEWADEALKHTFYVHDGYRPFNYGKDINWQYWPVKDNELRWQLHRHKWFIPMGKAYYLSKDEKYAKEWVYQYRDWVRKNPLLEIDAQEYEILNHSKIKGVAENVRFAWRPLETSHRLADQINQFTLFLSSPSFTADFLTEFLVNYRRHAFHVLHNYSAEGNHLLFEAQRMIYAGVFFPEFKEAVSWRESGIKILNREIEKQVYEDGSQYELDLGYHAACIDIFQKALFMAESNGFHNEFPQSYIKTVERMIVFFLNLNFPDYTYPCFSDASRNNTWGRFWNWAKLFPDNEQIRYFATLGKEGKAPDNLSKGFLTSGFFTFRNGWNKDATIMIIKAGPKGEWHCQPDNGTFELWFNGKNLFPDSGSYVYGGDKEVAKLRNWFRQTAVHNTLTLNNKDLETTQSVTKQWKADGDIQVLVTENPSYKELKHRRFIFCIDASYFVIVDEAIGTAQGTINLHYQLCDGKINVDSQNKKLATAYEGNSNVVLQCFANKEIKMEEEEGWYSTSYRHRTKRPAFAFNVEKTSEETVSYITVIYPVKDINKKVDISAKLQEKTRNCVELEVKINGKKKTLKCQLQE</sequence>
<evidence type="ECO:0000256" key="1">
    <source>
        <dbReference type="ARBA" id="ARBA00004418"/>
    </source>
</evidence>
<dbReference type="Pfam" id="PF16889">
    <property type="entry name" value="Hepar_II_III_N"/>
    <property type="match status" value="1"/>
</dbReference>
<dbReference type="SUPFAM" id="SSF48230">
    <property type="entry name" value="Chondroitin AC/alginate lyase"/>
    <property type="match status" value="1"/>
</dbReference>
<dbReference type="NCBIfam" id="NF045573">
    <property type="entry name" value="Hepsulflyase_CFB"/>
    <property type="match status" value="1"/>
</dbReference>
<feature type="signal peptide" evidence="5">
    <location>
        <begin position="1"/>
        <end position="22"/>
    </location>
</feature>
<keyword evidence="3" id="KW-0574">Periplasm</keyword>
<dbReference type="InterPro" id="IPR008929">
    <property type="entry name" value="Chondroitin_lyas"/>
</dbReference>
<keyword evidence="2 5" id="KW-0732">Signal</keyword>
<feature type="chain" id="PRO_5019234620" evidence="5">
    <location>
        <begin position="23"/>
        <end position="662"/>
    </location>
</feature>
<evidence type="ECO:0000259" key="7">
    <source>
        <dbReference type="Pfam" id="PF16889"/>
    </source>
</evidence>
<keyword evidence="4" id="KW-0456">Lyase</keyword>
<evidence type="ECO:0000256" key="4">
    <source>
        <dbReference type="ARBA" id="ARBA00023239"/>
    </source>
</evidence>
<feature type="domain" description="Heparin-sulfate lyase N-terminal" evidence="7">
    <location>
        <begin position="29"/>
        <end position="379"/>
    </location>
</feature>
<evidence type="ECO:0000259" key="6">
    <source>
        <dbReference type="Pfam" id="PF07940"/>
    </source>
</evidence>
<dbReference type="InterPro" id="IPR012480">
    <property type="entry name" value="Hepar_II_III_C"/>
</dbReference>
<gene>
    <name evidence="8" type="ORF">DWW10_07715</name>
</gene>
<accession>A0A412YD07</accession>
<dbReference type="AlphaFoldDB" id="A0A412YD07"/>
<dbReference type="Gene3D" id="2.70.98.70">
    <property type="match status" value="1"/>
</dbReference>
<dbReference type="GO" id="GO:0042597">
    <property type="term" value="C:periplasmic space"/>
    <property type="evidence" value="ECO:0007669"/>
    <property type="project" value="UniProtKB-SubCell"/>
</dbReference>
<evidence type="ECO:0000313" key="9">
    <source>
        <dbReference type="Proteomes" id="UP000283850"/>
    </source>
</evidence>
<evidence type="ECO:0000256" key="5">
    <source>
        <dbReference type="SAM" id="SignalP"/>
    </source>
</evidence>
<dbReference type="Gene3D" id="1.50.10.100">
    <property type="entry name" value="Chondroitin AC/alginate lyase"/>
    <property type="match status" value="1"/>
</dbReference>
<dbReference type="Proteomes" id="UP000283850">
    <property type="component" value="Unassembled WGS sequence"/>
</dbReference>
<dbReference type="GO" id="GO:0016829">
    <property type="term" value="F:lyase activity"/>
    <property type="evidence" value="ECO:0007669"/>
    <property type="project" value="UniProtKB-KW"/>
</dbReference>
<feature type="domain" description="Heparinase II/III-like C-terminal" evidence="6">
    <location>
        <begin position="392"/>
        <end position="599"/>
    </location>
</feature>
<evidence type="ECO:0000256" key="3">
    <source>
        <dbReference type="ARBA" id="ARBA00022764"/>
    </source>
</evidence>